<feature type="coiled-coil region" evidence="1">
    <location>
        <begin position="82"/>
        <end position="116"/>
    </location>
</feature>
<keyword evidence="1" id="KW-0175">Coiled coil</keyword>
<dbReference type="EMBL" id="LAZR01000001">
    <property type="protein sequence ID" value="KKO12114.1"/>
    <property type="molecule type" value="Genomic_DNA"/>
</dbReference>
<gene>
    <name evidence="2" type="ORF">LCGC14_0001220</name>
</gene>
<name>A0A0F9Z4H6_9ZZZZ</name>
<organism evidence="2">
    <name type="scientific">marine sediment metagenome</name>
    <dbReference type="NCBI Taxonomy" id="412755"/>
    <lineage>
        <taxon>unclassified sequences</taxon>
        <taxon>metagenomes</taxon>
        <taxon>ecological metagenomes</taxon>
    </lineage>
</organism>
<evidence type="ECO:0000313" key="2">
    <source>
        <dbReference type="EMBL" id="KKO12114.1"/>
    </source>
</evidence>
<protein>
    <submittedName>
        <fullName evidence="2">Uncharacterized protein</fullName>
    </submittedName>
</protein>
<comment type="caution">
    <text evidence="2">The sequence shown here is derived from an EMBL/GenBank/DDBJ whole genome shotgun (WGS) entry which is preliminary data.</text>
</comment>
<proteinExistence type="predicted"/>
<accession>A0A0F9Z4H6</accession>
<dbReference type="PROSITE" id="PS51257">
    <property type="entry name" value="PROKAR_LIPOPROTEIN"/>
    <property type="match status" value="1"/>
</dbReference>
<dbReference type="AlphaFoldDB" id="A0A0F9Z4H6"/>
<reference evidence="2" key="1">
    <citation type="journal article" date="2015" name="Nature">
        <title>Complex archaea that bridge the gap between prokaryotes and eukaryotes.</title>
        <authorList>
            <person name="Spang A."/>
            <person name="Saw J.H."/>
            <person name="Jorgensen S.L."/>
            <person name="Zaremba-Niedzwiedzka K."/>
            <person name="Martijn J."/>
            <person name="Lind A.E."/>
            <person name="van Eijk R."/>
            <person name="Schleper C."/>
            <person name="Guy L."/>
            <person name="Ettema T.J."/>
        </authorList>
    </citation>
    <scope>NUCLEOTIDE SEQUENCE</scope>
</reference>
<evidence type="ECO:0000256" key="1">
    <source>
        <dbReference type="SAM" id="Coils"/>
    </source>
</evidence>
<sequence length="125" mass="13796">MMRLLSMTALTAVLAACQTFESGPDHNDALTRLVVFHQGLDQLGDAQLALAVDQTRALLPSGTEAPAETLLRLLILDSHAQLRELQQMHEAQLQQIDELNTQIEALTAIEQQINRRGQLQESGNE</sequence>